<dbReference type="RefSeq" id="WP_265618154.1">
    <property type="nucleotide sequence ID" value="NZ_JAPFRD010000011.1"/>
</dbReference>
<feature type="transmembrane region" description="Helical" evidence="1">
    <location>
        <begin position="37"/>
        <end position="63"/>
    </location>
</feature>
<protein>
    <recommendedName>
        <fullName evidence="5">DUF2306 domain-containing protein</fullName>
    </recommendedName>
</protein>
<keyword evidence="1" id="KW-0812">Transmembrane</keyword>
<feature type="transmembrane region" description="Helical" evidence="1">
    <location>
        <begin position="199"/>
        <end position="219"/>
    </location>
</feature>
<evidence type="ECO:0000313" key="3">
    <source>
        <dbReference type="EMBL" id="MCW8109394.1"/>
    </source>
</evidence>
<keyword evidence="1" id="KW-1133">Transmembrane helix</keyword>
<accession>A0ABT3P9G7</accession>
<feature type="transmembrane region" description="Helical" evidence="1">
    <location>
        <begin position="75"/>
        <end position="94"/>
    </location>
</feature>
<feature type="chain" id="PRO_5046075164" description="DUF2306 domain-containing protein" evidence="2">
    <location>
        <begin position="22"/>
        <end position="264"/>
    </location>
</feature>
<dbReference type="EMBL" id="JAPFRD010000011">
    <property type="protein sequence ID" value="MCW8109394.1"/>
    <property type="molecule type" value="Genomic_DNA"/>
</dbReference>
<evidence type="ECO:0000256" key="2">
    <source>
        <dbReference type="SAM" id="SignalP"/>
    </source>
</evidence>
<feature type="transmembrane region" description="Helical" evidence="1">
    <location>
        <begin position="164"/>
        <end position="187"/>
    </location>
</feature>
<keyword evidence="2" id="KW-0732">Signal</keyword>
<keyword evidence="1" id="KW-0472">Membrane</keyword>
<evidence type="ECO:0000313" key="4">
    <source>
        <dbReference type="Proteomes" id="UP001142810"/>
    </source>
</evidence>
<reference evidence="3" key="1">
    <citation type="submission" date="2022-11" db="EMBL/GenBank/DDBJ databases">
        <title>Alteromonas sp. nov., isolated from sea water of the Qingdao.</title>
        <authorList>
            <person name="Wang Q."/>
        </authorList>
    </citation>
    <scope>NUCLEOTIDE SEQUENCE</scope>
    <source>
        <strain evidence="3">ASW11-7</strain>
    </source>
</reference>
<evidence type="ECO:0008006" key="5">
    <source>
        <dbReference type="Google" id="ProtNLM"/>
    </source>
</evidence>
<comment type="caution">
    <text evidence="3">The sequence shown here is derived from an EMBL/GenBank/DDBJ whole genome shotgun (WGS) entry which is preliminary data.</text>
</comment>
<name>A0ABT3P9G7_9ALTE</name>
<feature type="transmembrane region" description="Helical" evidence="1">
    <location>
        <begin position="225"/>
        <end position="248"/>
    </location>
</feature>
<feature type="transmembrane region" description="Helical" evidence="1">
    <location>
        <begin position="132"/>
        <end position="152"/>
    </location>
</feature>
<organism evidence="3 4">
    <name type="scientific">Alteromonas aquimaris</name>
    <dbReference type="NCBI Taxonomy" id="2998417"/>
    <lineage>
        <taxon>Bacteria</taxon>
        <taxon>Pseudomonadati</taxon>
        <taxon>Pseudomonadota</taxon>
        <taxon>Gammaproteobacteria</taxon>
        <taxon>Alteromonadales</taxon>
        <taxon>Alteromonadaceae</taxon>
        <taxon>Alteromonas/Salinimonas group</taxon>
        <taxon>Alteromonas</taxon>
    </lineage>
</organism>
<evidence type="ECO:0000256" key="1">
    <source>
        <dbReference type="SAM" id="Phobius"/>
    </source>
</evidence>
<gene>
    <name evidence="3" type="ORF">OPS25_12865</name>
</gene>
<keyword evidence="4" id="KW-1185">Reference proteome</keyword>
<sequence>MKSHIILFAGVMALTSFGAYAAKLTIAPESHWLSHMGAAMLLYAHIGAGVVGILTGFMTSLTVKGGRIHKVSGRVFVVAMFVCYLLAALVAPFLDTQQSTNFVAAILALYLLITGTSAAIRKEFIAGVGEKFGLVLAILITSLGVTFMVFSYQSPNGSFDGSPAQAYVLFVVVGSLAVVGEINVLVRKTLSTKARIRRHLWRMCMSLFIASGSLFFGQAQMFPEWFNASLLPMAFGFFPFAILLIYIVKMSIPTRLLRRRIETV</sequence>
<feature type="transmembrane region" description="Helical" evidence="1">
    <location>
        <begin position="100"/>
        <end position="120"/>
    </location>
</feature>
<proteinExistence type="predicted"/>
<dbReference type="Proteomes" id="UP001142810">
    <property type="component" value="Unassembled WGS sequence"/>
</dbReference>
<feature type="signal peptide" evidence="2">
    <location>
        <begin position="1"/>
        <end position="21"/>
    </location>
</feature>